<feature type="compositionally biased region" description="Polar residues" evidence="1">
    <location>
        <begin position="20"/>
        <end position="31"/>
    </location>
</feature>
<evidence type="ECO:0000256" key="1">
    <source>
        <dbReference type="SAM" id="MobiDB-lite"/>
    </source>
</evidence>
<reference evidence="3 4" key="1">
    <citation type="submission" date="2014-11" db="EMBL/GenBank/DDBJ databases">
        <authorList>
            <person name="Zhu J."/>
            <person name="Qi W."/>
            <person name="Song R."/>
        </authorList>
    </citation>
    <scope>NUCLEOTIDE SEQUENCE [LARGE SCALE GENOMIC DNA]</scope>
</reference>
<dbReference type="AlphaFoldDB" id="A0A0G4FZK2"/>
<feature type="transmembrane region" description="Helical" evidence="2">
    <location>
        <begin position="137"/>
        <end position="160"/>
    </location>
</feature>
<organism evidence="3 4">
    <name type="scientific">Vitrella brassicaformis (strain CCMP3155)</name>
    <dbReference type="NCBI Taxonomy" id="1169540"/>
    <lineage>
        <taxon>Eukaryota</taxon>
        <taxon>Sar</taxon>
        <taxon>Alveolata</taxon>
        <taxon>Colpodellida</taxon>
        <taxon>Vitrellaceae</taxon>
        <taxon>Vitrella</taxon>
    </lineage>
</organism>
<dbReference type="VEuPathDB" id="CryptoDB:Vbra_6107"/>
<dbReference type="EMBL" id="CDMY01000533">
    <property type="protein sequence ID" value="CEM21061.1"/>
    <property type="molecule type" value="Genomic_DNA"/>
</dbReference>
<feature type="region of interest" description="Disordered" evidence="1">
    <location>
        <begin position="1"/>
        <end position="61"/>
    </location>
</feature>
<gene>
    <name evidence="3" type="ORF">Vbra_6107</name>
</gene>
<evidence type="ECO:0000256" key="2">
    <source>
        <dbReference type="SAM" id="Phobius"/>
    </source>
</evidence>
<evidence type="ECO:0008006" key="5">
    <source>
        <dbReference type="Google" id="ProtNLM"/>
    </source>
</evidence>
<feature type="transmembrane region" description="Helical" evidence="2">
    <location>
        <begin position="200"/>
        <end position="219"/>
    </location>
</feature>
<name>A0A0G4FZK2_VITBC</name>
<keyword evidence="2" id="KW-0812">Transmembrane</keyword>
<dbReference type="InParanoid" id="A0A0G4FZK2"/>
<dbReference type="PhylomeDB" id="A0A0G4FZK2"/>
<keyword evidence="2" id="KW-1133">Transmembrane helix</keyword>
<dbReference type="Proteomes" id="UP000041254">
    <property type="component" value="Unassembled WGS sequence"/>
</dbReference>
<evidence type="ECO:0000313" key="4">
    <source>
        <dbReference type="Proteomes" id="UP000041254"/>
    </source>
</evidence>
<keyword evidence="2" id="KW-0472">Membrane</keyword>
<evidence type="ECO:0000313" key="3">
    <source>
        <dbReference type="EMBL" id="CEM21061.1"/>
    </source>
</evidence>
<proteinExistence type="predicted"/>
<accession>A0A0G4FZK2</accession>
<keyword evidence="4" id="KW-1185">Reference proteome</keyword>
<feature type="compositionally biased region" description="Polar residues" evidence="1">
    <location>
        <begin position="43"/>
        <end position="54"/>
    </location>
</feature>
<feature type="compositionally biased region" description="Gly residues" evidence="1">
    <location>
        <begin position="1"/>
        <end position="10"/>
    </location>
</feature>
<sequence>MKLPRGGSGSGSLYTGSPSCSLSTIRPSRSLSAIPVKGPSADSPLSLTPTGSSRRITEDTQPLPPCLPTKAADDSVPVEIRTLPEEWGFWTIEICGPIKLWLRDTPVNSLIDIVLAGAVNYAYCIVTADLIGSERLLYWWFDIACRYLWPTLILAFKCLGHFQPPRSVLEMVLVNIACIVSVGLGSFALYIAPIGRLFTFLWYIGAIWCGGCTVLICFVPRSFKVPTSPPSPRADRCCIPRPHIIQHIRAKSFHLFDMQTRLRIKDSLSRVPAKAAPSQWRDQSNSCCFSS</sequence>
<feature type="transmembrane region" description="Helical" evidence="2">
    <location>
        <begin position="172"/>
        <end position="194"/>
    </location>
</feature>
<protein>
    <recommendedName>
        <fullName evidence="5">Transmembrane protein</fullName>
    </recommendedName>
</protein>